<dbReference type="OrthoDB" id="9793353at2"/>
<organism evidence="7 8">
    <name type="scientific">Dichelobacter nodosus (strain VCS1703A)</name>
    <dbReference type="NCBI Taxonomy" id="246195"/>
    <lineage>
        <taxon>Bacteria</taxon>
        <taxon>Pseudomonadati</taxon>
        <taxon>Pseudomonadota</taxon>
        <taxon>Gammaproteobacteria</taxon>
        <taxon>Cardiobacteriales</taxon>
        <taxon>Cardiobacteriaceae</taxon>
        <taxon>Dichelobacter</taxon>
    </lineage>
</organism>
<evidence type="ECO:0000256" key="3">
    <source>
        <dbReference type="ARBA" id="ARBA00022884"/>
    </source>
</evidence>
<proteinExistence type="inferred from homology"/>
<dbReference type="NCBIfam" id="NF004363">
    <property type="entry name" value="PRK05738.2-4"/>
    <property type="match status" value="1"/>
</dbReference>
<dbReference type="Pfam" id="PF00276">
    <property type="entry name" value="Ribosomal_L23"/>
    <property type="match status" value="1"/>
</dbReference>
<name>A5EX80_DICNV</name>
<dbReference type="STRING" id="246195.DNO_1273"/>
<dbReference type="InterPro" id="IPR012677">
    <property type="entry name" value="Nucleotide-bd_a/b_plait_sf"/>
</dbReference>
<dbReference type="EMBL" id="CP000513">
    <property type="protein sequence ID" value="ABQ13226.1"/>
    <property type="molecule type" value="Genomic_DNA"/>
</dbReference>
<dbReference type="SUPFAM" id="SSF54189">
    <property type="entry name" value="Ribosomal proteins S24e, L23 and L15e"/>
    <property type="match status" value="1"/>
</dbReference>
<evidence type="ECO:0000256" key="2">
    <source>
        <dbReference type="ARBA" id="ARBA00022730"/>
    </source>
</evidence>
<dbReference type="Gene3D" id="3.30.70.330">
    <property type="match status" value="1"/>
</dbReference>
<dbReference type="GO" id="GO:0019843">
    <property type="term" value="F:rRNA binding"/>
    <property type="evidence" value="ECO:0007669"/>
    <property type="project" value="UniProtKB-UniRule"/>
</dbReference>
<protein>
    <recommendedName>
        <fullName evidence="6">Large ribosomal subunit protein uL23</fullName>
    </recommendedName>
</protein>
<dbReference type="eggNOG" id="COG0089">
    <property type="taxonomic scope" value="Bacteria"/>
</dbReference>
<dbReference type="PANTHER" id="PTHR11620">
    <property type="entry name" value="60S RIBOSOMAL PROTEIN L23A"/>
    <property type="match status" value="1"/>
</dbReference>
<reference evidence="7 8" key="1">
    <citation type="journal article" date="2007" name="Nat. Biotechnol.">
        <title>Genome sequence and identification of candidate vaccine antigens from the animal pathogen Dichelobacter nodosus.</title>
        <authorList>
            <person name="Myers G.S."/>
            <person name="Parker D."/>
            <person name="Al-Hasani K."/>
            <person name="Kennan R.M."/>
            <person name="Seemann T."/>
            <person name="Ren Q."/>
            <person name="Badger J.H."/>
            <person name="Selengut J.D."/>
            <person name="Deboy R.T."/>
            <person name="Tettelin H."/>
            <person name="Boyce J.D."/>
            <person name="McCarl V.P."/>
            <person name="Han X."/>
            <person name="Nelson W.C."/>
            <person name="Madupu R."/>
            <person name="Mohamoud Y."/>
            <person name="Holley T."/>
            <person name="Fedorova N."/>
            <person name="Khouri H."/>
            <person name="Bottomley S.P."/>
            <person name="Whittington R.J."/>
            <person name="Adler B."/>
            <person name="Songer J.G."/>
            <person name="Rood J.I."/>
            <person name="Paulsen I.T."/>
        </authorList>
    </citation>
    <scope>NUCLEOTIDE SEQUENCE [LARGE SCALE GENOMIC DNA]</scope>
    <source>
        <strain evidence="7 8">VCS1703A</strain>
    </source>
</reference>
<evidence type="ECO:0000313" key="7">
    <source>
        <dbReference type="EMBL" id="ABQ13226.1"/>
    </source>
</evidence>
<dbReference type="FunFam" id="3.30.70.330:FF:000001">
    <property type="entry name" value="50S ribosomal protein L23"/>
    <property type="match status" value="1"/>
</dbReference>
<dbReference type="GO" id="GO:1990904">
    <property type="term" value="C:ribonucleoprotein complex"/>
    <property type="evidence" value="ECO:0007669"/>
    <property type="project" value="UniProtKB-KW"/>
</dbReference>
<dbReference type="RefSeq" id="WP_012031568.1">
    <property type="nucleotide sequence ID" value="NC_009446.1"/>
</dbReference>
<comment type="similarity">
    <text evidence="1 6">Belongs to the universal ribosomal protein uL23 family.</text>
</comment>
<dbReference type="HAMAP" id="MF_01369_B">
    <property type="entry name" value="Ribosomal_uL23_B"/>
    <property type="match status" value="1"/>
</dbReference>
<evidence type="ECO:0000256" key="6">
    <source>
        <dbReference type="HAMAP-Rule" id="MF_01369"/>
    </source>
</evidence>
<dbReference type="HOGENOM" id="CLU_037562_3_1_6"/>
<accession>A5EX80</accession>
<dbReference type="InterPro" id="IPR012678">
    <property type="entry name" value="Ribosomal_uL23/eL15/eS24_sf"/>
</dbReference>
<keyword evidence="5 6" id="KW-0687">Ribonucleoprotein</keyword>
<dbReference type="GO" id="GO:0006412">
    <property type="term" value="P:translation"/>
    <property type="evidence" value="ECO:0007669"/>
    <property type="project" value="UniProtKB-UniRule"/>
</dbReference>
<dbReference type="GO" id="GO:0003735">
    <property type="term" value="F:structural constituent of ribosome"/>
    <property type="evidence" value="ECO:0007669"/>
    <property type="project" value="InterPro"/>
</dbReference>
<gene>
    <name evidence="6 7" type="primary">rplW</name>
    <name evidence="7" type="ordered locus">DNO_1273</name>
</gene>
<comment type="subunit">
    <text evidence="6">Part of the 50S ribosomal subunit. Contacts protein L29, and trigger factor when it is bound to the ribosome.</text>
</comment>
<dbReference type="NCBIfam" id="NF004359">
    <property type="entry name" value="PRK05738.1-3"/>
    <property type="match status" value="1"/>
</dbReference>
<comment type="function">
    <text evidence="6">One of the early assembly proteins it binds 23S rRNA. One of the proteins that surrounds the polypeptide exit tunnel on the outside of the ribosome. Forms the main docking site for trigger factor binding to the ribosome.</text>
</comment>
<evidence type="ECO:0000256" key="5">
    <source>
        <dbReference type="ARBA" id="ARBA00023274"/>
    </source>
</evidence>
<sequence>MMKQERLLQIIKGPHVTEKSSMVAQKNQLIFKVDRTANKEEIRQAIEQLLEVKVTAVNTVLVKGKKKRFGTHMGRRQDYKKAYVCLDKSVDMEALLAEQA</sequence>
<dbReference type="Proteomes" id="UP000000248">
    <property type="component" value="Chromosome"/>
</dbReference>
<dbReference type="InterPro" id="IPR013025">
    <property type="entry name" value="Ribosomal_uL23-like"/>
</dbReference>
<keyword evidence="8" id="KW-1185">Reference proteome</keyword>
<evidence type="ECO:0000256" key="4">
    <source>
        <dbReference type="ARBA" id="ARBA00022980"/>
    </source>
</evidence>
<keyword evidence="4 6" id="KW-0689">Ribosomal protein</keyword>
<dbReference type="GO" id="GO:0005840">
    <property type="term" value="C:ribosome"/>
    <property type="evidence" value="ECO:0007669"/>
    <property type="project" value="UniProtKB-KW"/>
</dbReference>
<keyword evidence="3 6" id="KW-0694">RNA-binding</keyword>
<dbReference type="AlphaFoldDB" id="A5EX80"/>
<dbReference type="KEGG" id="dno:DNO_1273"/>
<evidence type="ECO:0000313" key="8">
    <source>
        <dbReference type="Proteomes" id="UP000000248"/>
    </source>
</evidence>
<evidence type="ECO:0000256" key="1">
    <source>
        <dbReference type="ARBA" id="ARBA00006700"/>
    </source>
</evidence>
<keyword evidence="2 6" id="KW-0699">rRNA-binding</keyword>